<evidence type="ECO:0000256" key="5">
    <source>
        <dbReference type="PIRSR" id="PIRSR604808-1"/>
    </source>
</evidence>
<dbReference type="EMBL" id="CP066007">
    <property type="protein sequence ID" value="QQB47153.1"/>
    <property type="molecule type" value="Genomic_DNA"/>
</dbReference>
<dbReference type="AlphaFoldDB" id="A0A7T4EGZ9"/>
<keyword evidence="9" id="KW-0255">Endonuclease</keyword>
<dbReference type="GeneID" id="92761033"/>
<feature type="binding site" evidence="6">
    <location>
        <position position="224"/>
    </location>
    <ligand>
        <name>Mg(2+)</name>
        <dbReference type="ChEBI" id="CHEBI:18420"/>
        <label>1</label>
    </ligand>
</feature>
<keyword evidence="6" id="KW-0464">Manganese</keyword>
<dbReference type="Gene3D" id="3.60.10.10">
    <property type="entry name" value="Endonuclease/exonuclease/phosphatase"/>
    <property type="match status" value="1"/>
</dbReference>
<feature type="site" description="Transition state stabilizer" evidence="7">
    <location>
        <position position="140"/>
    </location>
</feature>
<evidence type="ECO:0000256" key="2">
    <source>
        <dbReference type="ARBA" id="ARBA00022723"/>
    </source>
</evidence>
<dbReference type="InterPro" id="IPR005135">
    <property type="entry name" value="Endo/exonuclease/phosphatase"/>
</dbReference>
<feature type="active site" description="Proton acceptor" evidence="5">
    <location>
        <position position="225"/>
    </location>
</feature>
<keyword evidence="4 6" id="KW-0460">Magnesium</keyword>
<evidence type="ECO:0000259" key="8">
    <source>
        <dbReference type="Pfam" id="PF03372"/>
    </source>
</evidence>
<dbReference type="GO" id="GO:0004519">
    <property type="term" value="F:endonuclease activity"/>
    <property type="evidence" value="ECO:0007669"/>
    <property type="project" value="UniProtKB-KW"/>
</dbReference>
<keyword evidence="9" id="KW-0269">Exonuclease</keyword>
<organism evidence="9 10">
    <name type="scientific">Corynebacterium glucuronolyticum</name>
    <dbReference type="NCBI Taxonomy" id="39791"/>
    <lineage>
        <taxon>Bacteria</taxon>
        <taxon>Bacillati</taxon>
        <taxon>Actinomycetota</taxon>
        <taxon>Actinomycetes</taxon>
        <taxon>Mycobacteriales</taxon>
        <taxon>Corynebacteriaceae</taxon>
        <taxon>Corynebacterium</taxon>
    </lineage>
</organism>
<dbReference type="PANTHER" id="PTHR43250">
    <property type="entry name" value="EXODEOXYRIBONUCLEASE III"/>
    <property type="match status" value="1"/>
</dbReference>
<sequence>MRIATWNVNSARARFGRITELLARHDIDVLALQETKIKEFPPVKGYEVAHVGYNQWNGVAILSRVGLKDVQTSFTGQPDYEGKKEGRAISAVCGGKRIWNLYVPNGRAVDHPHYDYKLRFLYNFARYAAPGADLAMGDFNVIPGAEDVYDESPFETHVTEPERAAFEYLTDVLPVVSPTGYTYWDYQARRFDRDQGMRIDFHLSTTPATSGFVDRAERAAKSSDHAPVICEYE</sequence>
<dbReference type="RefSeq" id="WP_070741510.1">
    <property type="nucleotide sequence ID" value="NZ_CP066007.1"/>
</dbReference>
<reference evidence="9 10" key="1">
    <citation type="submission" date="2020-12" db="EMBL/GenBank/DDBJ databases">
        <title>FDA dAtabase for Regulatory Grade micrObial Sequences (FDA-ARGOS): Supporting development and validation of Infectious Disease Dx tests.</title>
        <authorList>
            <person name="Sproer C."/>
            <person name="Gronow S."/>
            <person name="Severitt S."/>
            <person name="Schroder I."/>
            <person name="Tallon L."/>
            <person name="Sadzewicz L."/>
            <person name="Zhao X."/>
            <person name="Boylan J."/>
            <person name="Ott S."/>
            <person name="Bowen H."/>
            <person name="Vavikolanu K."/>
            <person name="Mehta A."/>
            <person name="Aluvathingal J."/>
            <person name="Nadendla S."/>
            <person name="Lowell S."/>
            <person name="Myers T."/>
            <person name="Yan Y."/>
            <person name="Sichtig H."/>
        </authorList>
    </citation>
    <scope>NUCLEOTIDE SEQUENCE [LARGE SCALE GENOMIC DNA]</scope>
    <source>
        <strain evidence="9 10">FDAARGOS_1053</strain>
    </source>
</reference>
<feature type="site" description="Important for catalytic activity" evidence="7">
    <location>
        <position position="200"/>
    </location>
</feature>
<dbReference type="GO" id="GO:0006281">
    <property type="term" value="P:DNA repair"/>
    <property type="evidence" value="ECO:0007669"/>
    <property type="project" value="InterPro"/>
</dbReference>
<feature type="active site" description="Proton donor/acceptor" evidence="5">
    <location>
        <position position="138"/>
    </location>
</feature>
<proteinExistence type="inferred from homology"/>
<evidence type="ECO:0000256" key="4">
    <source>
        <dbReference type="ARBA" id="ARBA00022842"/>
    </source>
</evidence>
<evidence type="ECO:0000256" key="3">
    <source>
        <dbReference type="ARBA" id="ARBA00022801"/>
    </source>
</evidence>
<evidence type="ECO:0000313" key="10">
    <source>
        <dbReference type="Proteomes" id="UP000596145"/>
    </source>
</evidence>
<dbReference type="PANTHER" id="PTHR43250:SF2">
    <property type="entry name" value="EXODEOXYRIBONUCLEASE III"/>
    <property type="match status" value="1"/>
</dbReference>
<dbReference type="Proteomes" id="UP000596145">
    <property type="component" value="Chromosome"/>
</dbReference>
<feature type="domain" description="Endonuclease/exonuclease/phosphatase" evidence="8">
    <location>
        <begin position="4"/>
        <end position="225"/>
    </location>
</feature>
<dbReference type="GO" id="GO:0008311">
    <property type="term" value="F:double-stranded DNA 3'-5' DNA exonuclease activity"/>
    <property type="evidence" value="ECO:0007669"/>
    <property type="project" value="InterPro"/>
</dbReference>
<keyword evidence="2 6" id="KW-0479">Metal-binding</keyword>
<feature type="binding site" evidence="6">
    <location>
        <position position="7"/>
    </location>
    <ligand>
        <name>Mg(2+)</name>
        <dbReference type="ChEBI" id="CHEBI:18420"/>
        <label>1</label>
    </ligand>
</feature>
<dbReference type="InterPro" id="IPR004808">
    <property type="entry name" value="AP_endonuc_1"/>
</dbReference>
<dbReference type="OrthoDB" id="9803914at2"/>
<evidence type="ECO:0000256" key="6">
    <source>
        <dbReference type="PIRSR" id="PIRSR604808-2"/>
    </source>
</evidence>
<feature type="site" description="Interaction with DNA substrate" evidence="7">
    <location>
        <position position="225"/>
    </location>
</feature>
<comment type="cofactor">
    <cofactor evidence="6">
        <name>Mg(2+)</name>
        <dbReference type="ChEBI" id="CHEBI:18420"/>
    </cofactor>
    <cofactor evidence="6">
        <name>Mn(2+)</name>
        <dbReference type="ChEBI" id="CHEBI:29035"/>
    </cofactor>
    <text evidence="6">Probably binds two magnesium or manganese ions per subunit.</text>
</comment>
<dbReference type="GO" id="GO:0046872">
    <property type="term" value="F:metal ion binding"/>
    <property type="evidence" value="ECO:0007669"/>
    <property type="project" value="UniProtKB-KW"/>
</dbReference>
<comment type="similarity">
    <text evidence="1">Belongs to the DNA repair enzymes AP/ExoA family.</text>
</comment>
<gene>
    <name evidence="9" type="ORF">I6I10_04390</name>
</gene>
<keyword evidence="3" id="KW-0378">Hydrolase</keyword>
<evidence type="ECO:0000256" key="7">
    <source>
        <dbReference type="PIRSR" id="PIRSR604808-3"/>
    </source>
</evidence>
<evidence type="ECO:0000256" key="1">
    <source>
        <dbReference type="ARBA" id="ARBA00007092"/>
    </source>
</evidence>
<evidence type="ECO:0000313" key="9">
    <source>
        <dbReference type="EMBL" id="QQB47153.1"/>
    </source>
</evidence>
<dbReference type="NCBIfam" id="TIGR00633">
    <property type="entry name" value="xth"/>
    <property type="match status" value="1"/>
</dbReference>
<protein>
    <submittedName>
        <fullName evidence="9">Endonuclease/exonuclease/phosphatase family protein</fullName>
    </submittedName>
</protein>
<name>A0A7T4EGZ9_9CORY</name>
<dbReference type="InterPro" id="IPR036691">
    <property type="entry name" value="Endo/exonu/phosph_ase_sf"/>
</dbReference>
<keyword evidence="9" id="KW-0540">Nuclease</keyword>
<dbReference type="InterPro" id="IPR037493">
    <property type="entry name" value="ExoIII-like"/>
</dbReference>
<feature type="binding site" evidence="6">
    <location>
        <position position="138"/>
    </location>
    <ligand>
        <name>Mg(2+)</name>
        <dbReference type="ChEBI" id="CHEBI:18420"/>
        <label>1</label>
    </ligand>
</feature>
<feature type="binding site" evidence="6">
    <location>
        <position position="225"/>
    </location>
    <ligand>
        <name>Mg(2+)</name>
        <dbReference type="ChEBI" id="CHEBI:18420"/>
        <label>1</label>
    </ligand>
</feature>
<dbReference type="PROSITE" id="PS51435">
    <property type="entry name" value="AP_NUCLEASE_F1_4"/>
    <property type="match status" value="1"/>
</dbReference>
<feature type="active site" evidence="5">
    <location>
        <position position="102"/>
    </location>
</feature>
<accession>A0A7T4EGZ9</accession>
<dbReference type="Pfam" id="PF03372">
    <property type="entry name" value="Exo_endo_phos"/>
    <property type="match status" value="1"/>
</dbReference>
<feature type="binding site" evidence="6">
    <location>
        <position position="140"/>
    </location>
    <ligand>
        <name>Mg(2+)</name>
        <dbReference type="ChEBI" id="CHEBI:18420"/>
        <label>1</label>
    </ligand>
</feature>
<dbReference type="SUPFAM" id="SSF56219">
    <property type="entry name" value="DNase I-like"/>
    <property type="match status" value="1"/>
</dbReference>
<feature type="binding site" evidence="6">
    <location>
        <position position="34"/>
    </location>
    <ligand>
        <name>Mg(2+)</name>
        <dbReference type="ChEBI" id="CHEBI:18420"/>
        <label>1</label>
    </ligand>
</feature>